<evidence type="ECO:0000313" key="4">
    <source>
        <dbReference type="Proteomes" id="UP000326837"/>
    </source>
</evidence>
<dbReference type="KEGG" id="lpav:PLANPX_6059"/>
<reference evidence="4" key="1">
    <citation type="submission" date="2019-10" db="EMBL/GenBank/DDBJ databases">
        <title>Lacipirellula parvula gen. nov., sp. nov., representing a lineage of planctomycetes widespread in freshwater anoxic habitats, and description of the family Lacipirellulaceae.</title>
        <authorList>
            <person name="Dedysh S.N."/>
            <person name="Kulichevskaya I.S."/>
            <person name="Beletsky A.V."/>
            <person name="Rakitin A.L."/>
            <person name="Mardanov A.V."/>
            <person name="Ivanova A.A."/>
            <person name="Saltykova V.X."/>
            <person name="Rijpstra W.I.C."/>
            <person name="Sinninghe Damste J.S."/>
            <person name="Ravin N.V."/>
        </authorList>
    </citation>
    <scope>NUCLEOTIDE SEQUENCE [LARGE SCALE GENOMIC DNA]</scope>
    <source>
        <strain evidence="4">PX69</strain>
    </source>
</reference>
<feature type="region of interest" description="Disordered" evidence="1">
    <location>
        <begin position="97"/>
        <end position="117"/>
    </location>
</feature>
<proteinExistence type="predicted"/>
<feature type="chain" id="PRO_5024909220" evidence="2">
    <location>
        <begin position="21"/>
        <end position="117"/>
    </location>
</feature>
<feature type="compositionally biased region" description="Basic and acidic residues" evidence="1">
    <location>
        <begin position="97"/>
        <end position="110"/>
    </location>
</feature>
<gene>
    <name evidence="3" type="ORF">PLANPX_6059</name>
</gene>
<evidence type="ECO:0000256" key="1">
    <source>
        <dbReference type="SAM" id="MobiDB-lite"/>
    </source>
</evidence>
<keyword evidence="4" id="KW-1185">Reference proteome</keyword>
<sequence>MKRSLLTILLVAAISGWISAGERAAGRSPGGDWVRTRDGWESRFVVEPHETTALPTIHPGVIAGLQLGASLFFLLAFPSQFRELAISRATAYFTERRRGGDRRQGADRRLSAAVSAG</sequence>
<feature type="signal peptide" evidence="2">
    <location>
        <begin position="1"/>
        <end position="20"/>
    </location>
</feature>
<accession>A0A5K7XJX7</accession>
<evidence type="ECO:0000256" key="2">
    <source>
        <dbReference type="SAM" id="SignalP"/>
    </source>
</evidence>
<dbReference type="EMBL" id="AP021861">
    <property type="protein sequence ID" value="BBO36447.1"/>
    <property type="molecule type" value="Genomic_DNA"/>
</dbReference>
<dbReference type="Proteomes" id="UP000326837">
    <property type="component" value="Chromosome"/>
</dbReference>
<keyword evidence="2" id="KW-0732">Signal</keyword>
<name>A0A5K7XJX7_9BACT</name>
<dbReference type="RefSeq" id="WP_152101616.1">
    <property type="nucleotide sequence ID" value="NZ_AP021861.1"/>
</dbReference>
<dbReference type="AlphaFoldDB" id="A0A5K7XJX7"/>
<organism evidence="3 4">
    <name type="scientific">Lacipirellula parvula</name>
    <dbReference type="NCBI Taxonomy" id="2650471"/>
    <lineage>
        <taxon>Bacteria</taxon>
        <taxon>Pseudomonadati</taxon>
        <taxon>Planctomycetota</taxon>
        <taxon>Planctomycetia</taxon>
        <taxon>Pirellulales</taxon>
        <taxon>Lacipirellulaceae</taxon>
        <taxon>Lacipirellula</taxon>
    </lineage>
</organism>
<protein>
    <submittedName>
        <fullName evidence="3">Uncharacterized protein</fullName>
    </submittedName>
</protein>
<evidence type="ECO:0000313" key="3">
    <source>
        <dbReference type="EMBL" id="BBO36447.1"/>
    </source>
</evidence>